<dbReference type="Proteomes" id="UP001239111">
    <property type="component" value="Chromosome 1"/>
</dbReference>
<gene>
    <name evidence="1" type="ORF">QAD02_023729</name>
</gene>
<evidence type="ECO:0000313" key="1">
    <source>
        <dbReference type="EMBL" id="KAJ8687934.1"/>
    </source>
</evidence>
<keyword evidence="2" id="KW-1185">Reference proteome</keyword>
<reference evidence="1" key="1">
    <citation type="submission" date="2023-04" db="EMBL/GenBank/DDBJ databases">
        <title>A chromosome-level genome assembly of the parasitoid wasp Eretmocerus hayati.</title>
        <authorList>
            <person name="Zhong Y."/>
            <person name="Liu S."/>
            <person name="Liu Y."/>
        </authorList>
    </citation>
    <scope>NUCLEOTIDE SEQUENCE</scope>
    <source>
        <strain evidence="1">ZJU_SS_LIU_2023</strain>
    </source>
</reference>
<comment type="caution">
    <text evidence="1">The sequence shown here is derived from an EMBL/GenBank/DDBJ whole genome shotgun (WGS) entry which is preliminary data.</text>
</comment>
<accession>A0ACC2PZ38</accession>
<protein>
    <submittedName>
        <fullName evidence="1">Uncharacterized protein</fullName>
    </submittedName>
</protein>
<evidence type="ECO:0000313" key="2">
    <source>
        <dbReference type="Proteomes" id="UP001239111"/>
    </source>
</evidence>
<name>A0ACC2PZ38_9HYME</name>
<dbReference type="EMBL" id="CM056741">
    <property type="protein sequence ID" value="KAJ8687934.1"/>
    <property type="molecule type" value="Genomic_DNA"/>
</dbReference>
<organism evidence="1 2">
    <name type="scientific">Eretmocerus hayati</name>
    <dbReference type="NCBI Taxonomy" id="131215"/>
    <lineage>
        <taxon>Eukaryota</taxon>
        <taxon>Metazoa</taxon>
        <taxon>Ecdysozoa</taxon>
        <taxon>Arthropoda</taxon>
        <taxon>Hexapoda</taxon>
        <taxon>Insecta</taxon>
        <taxon>Pterygota</taxon>
        <taxon>Neoptera</taxon>
        <taxon>Endopterygota</taxon>
        <taxon>Hymenoptera</taxon>
        <taxon>Apocrita</taxon>
        <taxon>Proctotrupomorpha</taxon>
        <taxon>Chalcidoidea</taxon>
        <taxon>Aphelinidae</taxon>
        <taxon>Aphelininae</taxon>
        <taxon>Eretmocerus</taxon>
    </lineage>
</organism>
<proteinExistence type="predicted"/>
<sequence length="1293" mass="143516">MGQGESSISVHPLSSDQQSLNDVEDEDGPSVQLTINNVLYKVPRNLPAQTSLNTFIRNVANLKGTKAMCLEGGCGACIVAAEINGSLLAVNSCLVAVILCDGWKITTVEGIGNRKMGYHVLQATLANMSGSQCGFCSPGWVMNMYSVSHDKQLTMKEIENSFANNLCRCTGYRPILETFKSFAKDAPLKAGKKIRDIEETYDIKSCEDCTRKMCIGTCKSMEVIHKSSVARPLELHLKSSQNFYKVMKVQDIFDLFSRYSQDTYQINGGNTGHGVYRASPKKLYIDVNDVADLHRVEKEKDSLTFGGNVTLANAMLTFKKFTNERGFAYLKEMYEHVDLVATIPVRNVGTIAGNLMLKNQHHEFPSDIFLILETAGAQIHILESPNSKKEMTLIDFLKMNMLTKIIYSVALPALSEDYIYKTFKIMPRAQNAHALVNAGFLFKLEKDGKIVEEPNIIFGGIRPDFLHALKTEKFLTGKNIYDPKHLQEAFKILQSEVNPDHVLPDYSPAFRKLLSMCLFYKFLLGVNLEKVKPEYRSGASIIQRGVSSAKQEFDTNRTLWPDNQPIPKIESIYQTSGEGEYINDVVTPHNEVHCAFTLAEAMGKIDKIDYDEALKVPGVIAFYSSKDVPGRNLFINGILLYTDAGILEDEMLFADKEVYYAGQPYGIIVAETFDIAQQAASKVKLIYTKGEKPKPLLTATEVITYNDILRMPLLLDWPAEKSPGSNTKYRIKGKQECAVQYHFTMETQSCVCVPAEDGMDVYSSTQYINIVQSSIAYMLNVPQNSINMKVRRIGGGYGCKLTRAPLVACACALACHKLNRPASMVLTIEDNMRAVGKRTPAYCEYELEVDKSGKIQKMDASMYFSVGVSFNEPPAPLAAKGFRNCYEYGAWSIKGYACKTDLPSNSFARAPGHAEGIAFVETIMERIARVTGKDPLEVRMLNLNEKDKKVIGPMIEQIKKSSDYEKRANDVAKFNQENRWKKRGISLVPMLFAYTVAGRYHSLVSIFPQDGTVAITHGGIEMGQGIHTKAAQVAAYTLGIDISLISVKPSMSVTAPNSSLTGASMGSDTVGYATKMACLELVKRLKKVKDKMGGSPPWKALVFQANQMNVDLCATFMFQPDQEDIKPYDIYGVTVAEVEIDVLTGQHLIRRVDIVEDTGVSLNPSIDIGQIEGAFVMGIGMWTSEDLIYDPETGVLTNNRTWNYKVPGAKDIPMDFRVTLNQNMPNPLGILRSKAVAEPPLCMACSIPIAIRHALNSARADAGNKDLWYQLDNALTNEKILLNSLTDIDGFKF</sequence>